<keyword evidence="2" id="KW-1185">Reference proteome</keyword>
<evidence type="ECO:0000313" key="2">
    <source>
        <dbReference type="Proteomes" id="UP001140511"/>
    </source>
</evidence>
<protein>
    <submittedName>
        <fullName evidence="1">Uncharacterized protein</fullName>
    </submittedName>
</protein>
<reference evidence="1" key="1">
    <citation type="submission" date="2022-09" db="EMBL/GenBank/DDBJ databases">
        <title>Chromosome-level assembly of Trichoderma breve T069, a fungus used in development of biopesticide product.</title>
        <authorList>
            <person name="Lin R."/>
            <person name="Liu T."/>
        </authorList>
    </citation>
    <scope>NUCLEOTIDE SEQUENCE</scope>
    <source>
        <strain evidence="1">T069</strain>
    </source>
</reference>
<dbReference type="GeneID" id="80869085"/>
<dbReference type="Proteomes" id="UP001140511">
    <property type="component" value="Unassembled WGS sequence"/>
</dbReference>
<dbReference type="AlphaFoldDB" id="A0A9W9E668"/>
<comment type="caution">
    <text evidence="1">The sequence shown here is derived from an EMBL/GenBank/DDBJ whole genome shotgun (WGS) entry which is preliminary data.</text>
</comment>
<accession>A0A9W9E668</accession>
<sequence>MDLAYMYTLNGITWTWDNIKPQDPDEALLETTVVALPTAKDYEREIKKMMFPDQFADNVEDSKVAAFEL</sequence>
<dbReference type="EMBL" id="JAOPEN010000004">
    <property type="protein sequence ID" value="KAJ4858920.1"/>
    <property type="molecule type" value="Genomic_DNA"/>
</dbReference>
<organism evidence="1 2">
    <name type="scientific">Trichoderma breve</name>
    <dbReference type="NCBI Taxonomy" id="2034170"/>
    <lineage>
        <taxon>Eukaryota</taxon>
        <taxon>Fungi</taxon>
        <taxon>Dikarya</taxon>
        <taxon>Ascomycota</taxon>
        <taxon>Pezizomycotina</taxon>
        <taxon>Sordariomycetes</taxon>
        <taxon>Hypocreomycetidae</taxon>
        <taxon>Hypocreales</taxon>
        <taxon>Hypocreaceae</taxon>
        <taxon>Trichoderma</taxon>
    </lineage>
</organism>
<name>A0A9W9E668_9HYPO</name>
<gene>
    <name evidence="1" type="ORF">T069G_07187</name>
</gene>
<proteinExistence type="predicted"/>
<evidence type="ECO:0000313" key="1">
    <source>
        <dbReference type="EMBL" id="KAJ4858920.1"/>
    </source>
</evidence>
<dbReference type="RefSeq" id="XP_056027976.1">
    <property type="nucleotide sequence ID" value="XM_056174397.1"/>
</dbReference>